<accession>A0A9D4QNR5</accession>
<gene>
    <name evidence="2" type="ORF">DPMN_111180</name>
</gene>
<dbReference type="SUPFAM" id="SSF50969">
    <property type="entry name" value="YVTN repeat-like/Quinoprotein amine dehydrogenase"/>
    <property type="match status" value="1"/>
</dbReference>
<reference evidence="2" key="2">
    <citation type="submission" date="2020-11" db="EMBL/GenBank/DDBJ databases">
        <authorList>
            <person name="McCartney M.A."/>
            <person name="Auch B."/>
            <person name="Kono T."/>
            <person name="Mallez S."/>
            <person name="Becker A."/>
            <person name="Gohl D.M."/>
            <person name="Silverstein K.A.T."/>
            <person name="Koren S."/>
            <person name="Bechman K.B."/>
            <person name="Herman A."/>
            <person name="Abrahante J.E."/>
            <person name="Garbe J."/>
        </authorList>
    </citation>
    <scope>NUCLEOTIDE SEQUENCE</scope>
    <source>
        <strain evidence="2">Duluth1</strain>
        <tissue evidence="2">Whole animal</tissue>
    </source>
</reference>
<proteinExistence type="predicted"/>
<evidence type="ECO:0008006" key="4">
    <source>
        <dbReference type="Google" id="ProtNLM"/>
    </source>
</evidence>
<feature type="compositionally biased region" description="Polar residues" evidence="1">
    <location>
        <begin position="147"/>
        <end position="156"/>
    </location>
</feature>
<dbReference type="OrthoDB" id="10546304at2759"/>
<dbReference type="EMBL" id="JAIWYP010000004">
    <property type="protein sequence ID" value="KAH3837779.1"/>
    <property type="molecule type" value="Genomic_DNA"/>
</dbReference>
<keyword evidence="3" id="KW-1185">Reference proteome</keyword>
<feature type="compositionally biased region" description="Basic and acidic residues" evidence="1">
    <location>
        <begin position="63"/>
        <end position="80"/>
    </location>
</feature>
<comment type="caution">
    <text evidence="2">The sequence shown here is derived from an EMBL/GenBank/DDBJ whole genome shotgun (WGS) entry which is preliminary data.</text>
</comment>
<evidence type="ECO:0000313" key="3">
    <source>
        <dbReference type="Proteomes" id="UP000828390"/>
    </source>
</evidence>
<feature type="region of interest" description="Disordered" evidence="1">
    <location>
        <begin position="130"/>
        <end position="159"/>
    </location>
</feature>
<dbReference type="InterPro" id="IPR011044">
    <property type="entry name" value="Quino_amine_DH_bsu"/>
</dbReference>
<evidence type="ECO:0000313" key="2">
    <source>
        <dbReference type="EMBL" id="KAH3837779.1"/>
    </source>
</evidence>
<protein>
    <recommendedName>
        <fullName evidence="4">B box-type domain-containing protein</fullName>
    </recommendedName>
</protein>
<feature type="region of interest" description="Disordered" evidence="1">
    <location>
        <begin position="232"/>
        <end position="254"/>
    </location>
</feature>
<sequence>MEVTVNNTAGENCDENQNHEEKIERKSCLKTVKSNGIPNEIKCDLFRQQTVCIGSNWQVKPRSLEEKDQERRHVKFDVRDPCTSSSSSLSSVESDPEPLPEYREPSGEYTPMHLTNLGPRVVLNNTKELTSGESKSRQVTHDKNSRQLKNVTSENTKTGKVEEIIRSLESKSDTPIDDGYHKPQQSVKFKTTESHMKDGVNSPPVSNDADNSKKDHSIMKVTFSIKAEGMIKESENTDEKTSEHKARTEENREEDLVDGAMIPPVTVHFCSPCARQGKFQIAIHVCDECGTRGSYICAQCKSHHEKFMELSGHNIHCIMDGSCCKSDSETSRHGEHTTESCPYKLIQDLIDSYDRAKVSIQCVKVKREEDQKRLQANRDRIHTTIQEIRIKIIEQLDQLEEQASSELDRRFHRGQDRIEQDMECLENLSMNWERVMQKYCASDEIIDSEKFRMAMKECEDLNTNGDKVINRIRHTLSSEQQLNFVKDIKLVDDTIDLNSFGSFVEASIQECYAAFHSEHEIRDDFDDEDCDITACCVLPDGTVLLTDSANAKVKKLDNWYKVDSSIVMPEKPCAMCVTDDHEVAVTIPKIKTVQFIDTNHDMRLNGDIDVGFPCMSVSCNKGLIFVAFDWPKQISVFNRKGERVNEFRKYTPIPTEVKHKETKVKKVIKTKTKTMERNNKGVDEQPNSKSEDAEMKNRKGGKLLQLPFLKSKKNISDKDKENIFEMIEEILIDHNSETIYACDKVKGLIMIEEGGNTVTHIKHFKNFPLFSAIRICKGKMSDFFVYGKSQRTNKFAIFHIEREKSVRILEGDGDFEADLIDVEAMCYDPLTSRMILTRAGHSIISVFEVT</sequence>
<feature type="region of interest" description="Disordered" evidence="1">
    <location>
        <begin position="1"/>
        <end position="21"/>
    </location>
</feature>
<feature type="region of interest" description="Disordered" evidence="1">
    <location>
        <begin position="674"/>
        <end position="697"/>
    </location>
</feature>
<dbReference type="AlphaFoldDB" id="A0A9D4QNR5"/>
<feature type="compositionally biased region" description="Basic and acidic residues" evidence="1">
    <location>
        <begin position="674"/>
        <end position="683"/>
    </location>
</feature>
<feature type="compositionally biased region" description="Basic and acidic residues" evidence="1">
    <location>
        <begin position="232"/>
        <end position="250"/>
    </location>
</feature>
<feature type="compositionally biased region" description="Basic and acidic residues" evidence="1">
    <location>
        <begin position="134"/>
        <end position="145"/>
    </location>
</feature>
<feature type="region of interest" description="Disordered" evidence="1">
    <location>
        <begin position="190"/>
        <end position="213"/>
    </location>
</feature>
<feature type="compositionally biased region" description="Low complexity" evidence="1">
    <location>
        <begin position="84"/>
        <end position="93"/>
    </location>
</feature>
<organism evidence="2 3">
    <name type="scientific">Dreissena polymorpha</name>
    <name type="common">Zebra mussel</name>
    <name type="synonym">Mytilus polymorpha</name>
    <dbReference type="NCBI Taxonomy" id="45954"/>
    <lineage>
        <taxon>Eukaryota</taxon>
        <taxon>Metazoa</taxon>
        <taxon>Spiralia</taxon>
        <taxon>Lophotrochozoa</taxon>
        <taxon>Mollusca</taxon>
        <taxon>Bivalvia</taxon>
        <taxon>Autobranchia</taxon>
        <taxon>Heteroconchia</taxon>
        <taxon>Euheterodonta</taxon>
        <taxon>Imparidentia</taxon>
        <taxon>Neoheterodontei</taxon>
        <taxon>Myida</taxon>
        <taxon>Dreissenoidea</taxon>
        <taxon>Dreissenidae</taxon>
        <taxon>Dreissena</taxon>
    </lineage>
</organism>
<evidence type="ECO:0000256" key="1">
    <source>
        <dbReference type="SAM" id="MobiDB-lite"/>
    </source>
</evidence>
<feature type="region of interest" description="Disordered" evidence="1">
    <location>
        <begin position="63"/>
        <end position="114"/>
    </location>
</feature>
<name>A0A9D4QNR5_DREPO</name>
<reference evidence="2" key="1">
    <citation type="journal article" date="2019" name="bioRxiv">
        <title>The Genome of the Zebra Mussel, Dreissena polymorpha: A Resource for Invasive Species Research.</title>
        <authorList>
            <person name="McCartney M.A."/>
            <person name="Auch B."/>
            <person name="Kono T."/>
            <person name="Mallez S."/>
            <person name="Zhang Y."/>
            <person name="Obille A."/>
            <person name="Becker A."/>
            <person name="Abrahante J.E."/>
            <person name="Garbe J."/>
            <person name="Badalamenti J.P."/>
            <person name="Herman A."/>
            <person name="Mangelson H."/>
            <person name="Liachko I."/>
            <person name="Sullivan S."/>
            <person name="Sone E.D."/>
            <person name="Koren S."/>
            <person name="Silverstein K.A.T."/>
            <person name="Beckman K.B."/>
            <person name="Gohl D.M."/>
        </authorList>
    </citation>
    <scope>NUCLEOTIDE SEQUENCE</scope>
    <source>
        <strain evidence="2">Duluth1</strain>
        <tissue evidence="2">Whole animal</tissue>
    </source>
</reference>
<feature type="compositionally biased region" description="Polar residues" evidence="1">
    <location>
        <begin position="1"/>
        <end position="10"/>
    </location>
</feature>
<dbReference type="Proteomes" id="UP000828390">
    <property type="component" value="Unassembled WGS sequence"/>
</dbReference>